<dbReference type="HOGENOM" id="CLU_279215_0_0_1"/>
<feature type="coiled-coil region" evidence="1">
    <location>
        <begin position="108"/>
        <end position="165"/>
    </location>
</feature>
<organism evidence="3 4">
    <name type="scientific">Tetrahymena thermophila (strain SB210)</name>
    <dbReference type="NCBI Taxonomy" id="312017"/>
    <lineage>
        <taxon>Eukaryota</taxon>
        <taxon>Sar</taxon>
        <taxon>Alveolata</taxon>
        <taxon>Ciliophora</taxon>
        <taxon>Intramacronucleata</taxon>
        <taxon>Oligohymenophorea</taxon>
        <taxon>Hymenostomatida</taxon>
        <taxon>Tetrahymenina</taxon>
        <taxon>Tetrahymenidae</taxon>
        <taxon>Tetrahymena</taxon>
    </lineage>
</organism>
<sequence length="1130" mass="131642">MDFETIQQLLVSYQNGTQISNEHLQALRDKILCIREFQNLRKQLDGDNKVFDQCLKYLKYEFYPKNRLIFYTGQKKEQFYFVLEGSCGQFQQKEDSNINKEIHYFGILQELQSNLKQEESKLAQVGTLQEEQNTLYSIKILQQKISVAEATLQVYRKDIDQAKLKEAILSVEDKQLRHKLYQKHFQLNNLCLYTKEKVLISGDNIDQINLNGKDNKNTVITLEDSHIISINIDDYSRVFQHIVKQIQQSQKIMRNYFPDVNEEIIQFLSYEFTTHYFERNEVIYSQNSSNPQSFFILLQGTIEIRKYIEKGKKQQNCNNNSQIVDSSSNTIKQKTDHTITSHKKQQINNNAENQFEQQIVSEKQSNQQQDTQNRNTEIIKIGVAKQKEDGQKAFNVNDPFHSIIVYCGQQVFGTECHGKMNEYSAVSISTETKVIALDKKKFDLYDHQFNFRGFLKRQAIIQNKFYQERLQRLADFSKKMLDEQIKNKQLIQTQVKQNIIPNQISCLTNTSPMKLNQKDLQQDLLEQNESNNNVFDFQQKLHHQSIIKTIFSSQGQEISFKDLIEKLIQTRSNKQDLQINQEDQAEEIQSKKEPQSSQNSPRKQNQQFQLQQQHSSGVNRGFDFEMNDDKKRRTNILIDHKVKKQLNYKKIEKITDYQGNSTLQKNDQKIPLNSSNINNSNINNYKGDDLAIYLQKQKQRNQYVQREGQLPWLDQFGFRKEMEHAANSLSLNQIQKKIDYQNQMIKQIQKRNSQDLSPINSNRKRNSTLENINEGSSQTNFQNEVQQIPEKISQQKSFVNLDLINKQIHIIKSSISTMKEQDQQEQEQIQDMKRIFSTNSILLNRSQSNSHSTQKCNQELQSNLSQSYIANFNNEVVSSSHRSQSQNISSCSLNSPGQKTILESLNSPNSFVQQQRNREKIRKTKKFNSAIISNCNNLQHIQQQPNSIKSSSQINIHNEFCSQKEIPSLSIFSPLPKKQRALQSHHVEQQKTELPLIECTPSIKSQVNLLKKRNLIAENFSPSINTRLNISQKIDKSPTSISASHNHLLTDRLVISDTYKDYSVLHVKKLSENFSINSPHSCSSVRQIINRQLSQDQLTPSTLAPSPLTFSHGQQISFSNFKQKSSHFIR</sequence>
<keyword evidence="4" id="KW-1185">Reference proteome</keyword>
<dbReference type="AlphaFoldDB" id="Q22CM8"/>
<accession>Q22CM8</accession>
<dbReference type="EMBL" id="GG662566">
    <property type="protein sequence ID" value="EAR83024.1"/>
    <property type="molecule type" value="Genomic_DNA"/>
</dbReference>
<dbReference type="Gene3D" id="2.60.120.10">
    <property type="entry name" value="Jelly Rolls"/>
    <property type="match status" value="2"/>
</dbReference>
<feature type="region of interest" description="Disordered" evidence="2">
    <location>
        <begin position="317"/>
        <end position="346"/>
    </location>
</feature>
<evidence type="ECO:0000256" key="1">
    <source>
        <dbReference type="SAM" id="Coils"/>
    </source>
</evidence>
<dbReference type="Proteomes" id="UP000009168">
    <property type="component" value="Unassembled WGS sequence"/>
</dbReference>
<dbReference type="PANTHER" id="PTHR23011">
    <property type="entry name" value="CYCLIC NUCLEOTIDE-BINDING DOMAIN CONTAINING PROTEIN"/>
    <property type="match status" value="1"/>
</dbReference>
<feature type="compositionally biased region" description="Low complexity" evidence="2">
    <location>
        <begin position="604"/>
        <end position="613"/>
    </location>
</feature>
<evidence type="ECO:0000313" key="4">
    <source>
        <dbReference type="Proteomes" id="UP000009168"/>
    </source>
</evidence>
<dbReference type="InParanoid" id="Q22CM8"/>
<dbReference type="SUPFAM" id="SSF51206">
    <property type="entry name" value="cAMP-binding domain-like"/>
    <property type="match status" value="2"/>
</dbReference>
<dbReference type="RefSeq" id="XP_001030687.1">
    <property type="nucleotide sequence ID" value="XM_001030687.1"/>
</dbReference>
<dbReference type="GeneID" id="7840256"/>
<name>Q22CM8_TETTS</name>
<dbReference type="InterPro" id="IPR018490">
    <property type="entry name" value="cNMP-bd_dom_sf"/>
</dbReference>
<evidence type="ECO:0008006" key="5">
    <source>
        <dbReference type="Google" id="ProtNLM"/>
    </source>
</evidence>
<dbReference type="PANTHER" id="PTHR23011:SF28">
    <property type="entry name" value="CYCLIC NUCLEOTIDE-BINDING DOMAIN CONTAINING PROTEIN"/>
    <property type="match status" value="1"/>
</dbReference>
<feature type="compositionally biased region" description="Polar residues" evidence="2">
    <location>
        <begin position="317"/>
        <end position="332"/>
    </location>
</feature>
<evidence type="ECO:0000313" key="3">
    <source>
        <dbReference type="EMBL" id="EAR83024.1"/>
    </source>
</evidence>
<protein>
    <recommendedName>
        <fullName evidence="5">Cyclic nucleotide-binding domain protein</fullName>
    </recommendedName>
</protein>
<feature type="region of interest" description="Disordered" evidence="2">
    <location>
        <begin position="575"/>
        <end position="626"/>
    </location>
</feature>
<keyword evidence="1" id="KW-0175">Coiled coil</keyword>
<proteinExistence type="predicted"/>
<dbReference type="InterPro" id="IPR014710">
    <property type="entry name" value="RmlC-like_jellyroll"/>
</dbReference>
<evidence type="ECO:0000256" key="2">
    <source>
        <dbReference type="SAM" id="MobiDB-lite"/>
    </source>
</evidence>
<gene>
    <name evidence="3" type="ORF">TTHERM_01027500</name>
</gene>
<reference evidence="4" key="1">
    <citation type="journal article" date="2006" name="PLoS Biol.">
        <title>Macronuclear genome sequence of the ciliate Tetrahymena thermophila, a model eukaryote.</title>
        <authorList>
            <person name="Eisen J.A."/>
            <person name="Coyne R.S."/>
            <person name="Wu M."/>
            <person name="Wu D."/>
            <person name="Thiagarajan M."/>
            <person name="Wortman J.R."/>
            <person name="Badger J.H."/>
            <person name="Ren Q."/>
            <person name="Amedeo P."/>
            <person name="Jones K.M."/>
            <person name="Tallon L.J."/>
            <person name="Delcher A.L."/>
            <person name="Salzberg S.L."/>
            <person name="Silva J.C."/>
            <person name="Haas B.J."/>
            <person name="Majoros W.H."/>
            <person name="Farzad M."/>
            <person name="Carlton J.M."/>
            <person name="Smith R.K. Jr."/>
            <person name="Garg J."/>
            <person name="Pearlman R.E."/>
            <person name="Karrer K.M."/>
            <person name="Sun L."/>
            <person name="Manning G."/>
            <person name="Elde N.C."/>
            <person name="Turkewitz A.P."/>
            <person name="Asai D.J."/>
            <person name="Wilkes D.E."/>
            <person name="Wang Y."/>
            <person name="Cai H."/>
            <person name="Collins K."/>
            <person name="Stewart B.A."/>
            <person name="Lee S.R."/>
            <person name="Wilamowska K."/>
            <person name="Weinberg Z."/>
            <person name="Ruzzo W.L."/>
            <person name="Wloga D."/>
            <person name="Gaertig J."/>
            <person name="Frankel J."/>
            <person name="Tsao C.-C."/>
            <person name="Gorovsky M.A."/>
            <person name="Keeling P.J."/>
            <person name="Waller R.F."/>
            <person name="Patron N.J."/>
            <person name="Cherry J.M."/>
            <person name="Stover N.A."/>
            <person name="Krieger C.J."/>
            <person name="del Toro C."/>
            <person name="Ryder H.F."/>
            <person name="Williamson S.C."/>
            <person name="Barbeau R.A."/>
            <person name="Hamilton E.P."/>
            <person name="Orias E."/>
        </authorList>
    </citation>
    <scope>NUCLEOTIDE SEQUENCE [LARGE SCALE GENOMIC DNA]</scope>
    <source>
        <strain evidence="4">SB210</strain>
    </source>
</reference>
<dbReference type="KEGG" id="tet:TTHERM_01027500"/>